<evidence type="ECO:0000313" key="12">
    <source>
        <dbReference type="EMBL" id="OTG21160.1"/>
    </source>
</evidence>
<keyword evidence="8 10" id="KW-0472">Membrane</keyword>
<organism evidence="12 13">
    <name type="scientific">Helianthus annuus</name>
    <name type="common">Common sunflower</name>
    <dbReference type="NCBI Taxonomy" id="4232"/>
    <lineage>
        <taxon>Eukaryota</taxon>
        <taxon>Viridiplantae</taxon>
        <taxon>Streptophyta</taxon>
        <taxon>Embryophyta</taxon>
        <taxon>Tracheophyta</taxon>
        <taxon>Spermatophyta</taxon>
        <taxon>Magnoliopsida</taxon>
        <taxon>eudicotyledons</taxon>
        <taxon>Gunneridae</taxon>
        <taxon>Pentapetalae</taxon>
        <taxon>asterids</taxon>
        <taxon>campanulids</taxon>
        <taxon>Asterales</taxon>
        <taxon>Asteraceae</taxon>
        <taxon>Asteroideae</taxon>
        <taxon>Heliantheae alliance</taxon>
        <taxon>Heliantheae</taxon>
        <taxon>Helianthus</taxon>
    </lineage>
</organism>
<evidence type="ECO:0000256" key="6">
    <source>
        <dbReference type="ARBA" id="ARBA00022989"/>
    </source>
</evidence>
<reference evidence="13" key="1">
    <citation type="journal article" date="2017" name="Nature">
        <title>The sunflower genome provides insights into oil metabolism, flowering and Asterid evolution.</title>
        <authorList>
            <person name="Badouin H."/>
            <person name="Gouzy J."/>
            <person name="Grassa C.J."/>
            <person name="Murat F."/>
            <person name="Staton S.E."/>
            <person name="Cottret L."/>
            <person name="Lelandais-Briere C."/>
            <person name="Owens G.L."/>
            <person name="Carrere S."/>
            <person name="Mayjonade B."/>
            <person name="Legrand L."/>
            <person name="Gill N."/>
            <person name="Kane N.C."/>
            <person name="Bowers J.E."/>
            <person name="Hubner S."/>
            <person name="Bellec A."/>
            <person name="Berard A."/>
            <person name="Berges H."/>
            <person name="Blanchet N."/>
            <person name="Boniface M.C."/>
            <person name="Brunel D."/>
            <person name="Catrice O."/>
            <person name="Chaidir N."/>
            <person name="Claudel C."/>
            <person name="Donnadieu C."/>
            <person name="Faraut T."/>
            <person name="Fievet G."/>
            <person name="Helmstetter N."/>
            <person name="King M."/>
            <person name="Knapp S.J."/>
            <person name="Lai Z."/>
            <person name="Le Paslier M.C."/>
            <person name="Lippi Y."/>
            <person name="Lorenzon L."/>
            <person name="Mandel J.R."/>
            <person name="Marage G."/>
            <person name="Marchand G."/>
            <person name="Marquand E."/>
            <person name="Bret-Mestries E."/>
            <person name="Morien E."/>
            <person name="Nambeesan S."/>
            <person name="Nguyen T."/>
            <person name="Pegot-Espagnet P."/>
            <person name="Pouilly N."/>
            <person name="Raftis F."/>
            <person name="Sallet E."/>
            <person name="Schiex T."/>
            <person name="Thomas J."/>
            <person name="Vandecasteele C."/>
            <person name="Vares D."/>
            <person name="Vear F."/>
            <person name="Vautrin S."/>
            <person name="Crespi M."/>
            <person name="Mangin B."/>
            <person name="Burke J.M."/>
            <person name="Salse J."/>
            <person name="Munos S."/>
            <person name="Vincourt P."/>
            <person name="Rieseberg L.H."/>
            <person name="Langlade N.B."/>
        </authorList>
    </citation>
    <scope>NUCLEOTIDE SEQUENCE [LARGE SCALE GENOMIC DNA]</scope>
    <source>
        <strain evidence="13">cv. SF193</strain>
    </source>
</reference>
<feature type="transmembrane region" description="Helical" evidence="10">
    <location>
        <begin position="82"/>
        <end position="102"/>
    </location>
</feature>
<proteinExistence type="predicted"/>
<protein>
    <submittedName>
        <fullName evidence="12">Putative photosystem antenna protein-like protein</fullName>
    </submittedName>
</protein>
<keyword evidence="2" id="KW-0148">Chlorophyll</keyword>
<dbReference type="Pfam" id="PF00421">
    <property type="entry name" value="PSII"/>
    <property type="match status" value="3"/>
</dbReference>
<evidence type="ECO:0000256" key="10">
    <source>
        <dbReference type="SAM" id="Phobius"/>
    </source>
</evidence>
<evidence type="ECO:0000256" key="4">
    <source>
        <dbReference type="ARBA" id="ARBA00022640"/>
    </source>
</evidence>
<name>A0A251UCS7_HELAN</name>
<feature type="signal peptide" evidence="11">
    <location>
        <begin position="1"/>
        <end position="23"/>
    </location>
</feature>
<dbReference type="GO" id="GO:0009767">
    <property type="term" value="P:photosynthetic electron transport chain"/>
    <property type="evidence" value="ECO:0007669"/>
    <property type="project" value="InterPro"/>
</dbReference>
<accession>A0A251UCS7</accession>
<dbReference type="EMBL" id="CM007896">
    <property type="protein sequence ID" value="OTG21160.1"/>
    <property type="molecule type" value="Genomic_DNA"/>
</dbReference>
<evidence type="ECO:0000256" key="5">
    <source>
        <dbReference type="ARBA" id="ARBA00022692"/>
    </source>
</evidence>
<evidence type="ECO:0000256" key="8">
    <source>
        <dbReference type="ARBA" id="ARBA00023136"/>
    </source>
</evidence>
<dbReference type="AlphaFoldDB" id="A0A251UCS7"/>
<dbReference type="InterPro" id="IPR036001">
    <property type="entry name" value="PS_II_antenna-like_sf"/>
</dbReference>
<keyword evidence="13" id="KW-1185">Reference proteome</keyword>
<dbReference type="InParanoid" id="A0A251UCS7"/>
<gene>
    <name evidence="12" type="ORF">HannXRQ_Chr07g0201101</name>
</gene>
<keyword evidence="3" id="KW-0602">Photosynthesis</keyword>
<dbReference type="GO" id="GO:0009523">
    <property type="term" value="C:photosystem II"/>
    <property type="evidence" value="ECO:0000318"/>
    <property type="project" value="GO_Central"/>
</dbReference>
<keyword evidence="11" id="KW-0732">Signal</keyword>
<evidence type="ECO:0000256" key="9">
    <source>
        <dbReference type="ARBA" id="ARBA00023276"/>
    </source>
</evidence>
<dbReference type="InterPro" id="IPR044900">
    <property type="entry name" value="PSII_PsbC_sf"/>
</dbReference>
<dbReference type="SUPFAM" id="SSF161077">
    <property type="entry name" value="Photosystem II antenna protein-like"/>
    <property type="match status" value="1"/>
</dbReference>
<dbReference type="GO" id="GO:0016168">
    <property type="term" value="F:chlorophyll binding"/>
    <property type="evidence" value="ECO:0007669"/>
    <property type="project" value="UniProtKB-KW"/>
</dbReference>
<keyword evidence="4" id="KW-0934">Plastid</keyword>
<dbReference type="GO" id="GO:0009579">
    <property type="term" value="C:thylakoid"/>
    <property type="evidence" value="ECO:0000318"/>
    <property type="project" value="GO_Central"/>
</dbReference>
<sequence>MKDRNKMTTILGIHLILLGQVLSSSIQGSYFGGVYDTWAPGGGDVRKITNLTLSPSIIFGYLLKSPFGGEGWIVSVDDLEDIIGGHVWLGSICILGGIWHILTKPFAWARRALVWSGEAYLSYSLAAISFYGPTGPEASQAQAFTFLVRDQRLGANVGSAQGPTGLGKYLMRSPTGEVIFGGETMRFWDLRAPWLEPLRVQWVGLESAEKRHTTLARTSFRRIYDSCSFRFFKFRGWSSYRDQCRFFFFVGHLWHAGRARAAAAGFEKGIDRDFEPVLSMTPLN</sequence>
<evidence type="ECO:0000256" key="11">
    <source>
        <dbReference type="SAM" id="SignalP"/>
    </source>
</evidence>
<dbReference type="STRING" id="4232.A0A251UCS7"/>
<keyword evidence="9" id="KW-0604">Photosystem II</keyword>
<evidence type="ECO:0000256" key="7">
    <source>
        <dbReference type="ARBA" id="ARBA00022991"/>
    </source>
</evidence>
<evidence type="ECO:0000256" key="3">
    <source>
        <dbReference type="ARBA" id="ARBA00022531"/>
    </source>
</evidence>
<evidence type="ECO:0000313" key="13">
    <source>
        <dbReference type="Proteomes" id="UP000215914"/>
    </source>
</evidence>
<dbReference type="InterPro" id="IPR000932">
    <property type="entry name" value="PS_antenna-like"/>
</dbReference>
<keyword evidence="7" id="KW-0157">Chromophore</keyword>
<evidence type="ECO:0000256" key="1">
    <source>
        <dbReference type="ARBA" id="ARBA00004141"/>
    </source>
</evidence>
<dbReference type="OMA" id="WIVSIDN"/>
<dbReference type="Proteomes" id="UP000215914">
    <property type="component" value="Chromosome 7"/>
</dbReference>
<feature type="chain" id="PRO_5012242257" evidence="11">
    <location>
        <begin position="24"/>
        <end position="284"/>
    </location>
</feature>
<evidence type="ECO:0000256" key="2">
    <source>
        <dbReference type="ARBA" id="ARBA00022494"/>
    </source>
</evidence>
<keyword evidence="5 10" id="KW-0812">Transmembrane</keyword>
<comment type="subcellular location">
    <subcellularLocation>
        <location evidence="1">Membrane</location>
        <topology evidence="1">Multi-pass membrane protein</topology>
    </subcellularLocation>
</comment>
<dbReference type="Gene3D" id="1.10.10.670">
    <property type="entry name" value="photosystem ii from thermosynechococcus elongatus"/>
    <property type="match status" value="1"/>
</dbReference>
<keyword evidence="6 10" id="KW-1133">Transmembrane helix</keyword>